<keyword evidence="3" id="KW-1185">Reference proteome</keyword>
<evidence type="ECO:0000313" key="2">
    <source>
        <dbReference type="EMBL" id="MDN4614998.1"/>
    </source>
</evidence>
<accession>A0ABT8KDF6</accession>
<sequence>MSTRIVLRGGSVIGADGPVRADVSIEGGDIAQVGTVGHDPADDVLDVSGRFVLPGFVDAHSHADGLLGDPEVTRALLRQGVTSVIAGQDGVSYAPGDGAYATEYFAAINGPHPSYRGGGAASFLSAVDGASPINAGYLVPAGTVRFEVCGRHDHPASDDERRRMAALVAEGMAAGALGLSTGLDYVPGVFQDAAEIAALCAPVAAAGGVYVTHMRGGYESNTAAGIAEIVDIARWAQQEAGAPLPVHVSHFHADADILLGQLAALEDAGVDATFDAYPYTRGCTLLGMPLLPPEVSALPRAEAVAVLADPSRRAWLREVGERRASQSASLGPDWPDMITLAHIASPGPAWAHGLTLRAAAERAATTPIDFALDVLAASWLECSAVMAVRSPRSSTELARVFSHPAHTGGSDGIFIGAHPHPRAAGTFARYLREFVRDLGAWSWADAVHHLSALPARRFGLERRGAVAPGAVADLAVVDPSAVADLATYERPRETAVGIDDVFVGGVRVLAAGEPTGALPGRGLRRAGPLPAAGRP</sequence>
<gene>
    <name evidence="2" type="ORF">P5G50_11105</name>
</gene>
<evidence type="ECO:0000259" key="1">
    <source>
        <dbReference type="Pfam" id="PF07969"/>
    </source>
</evidence>
<dbReference type="PANTHER" id="PTHR11647">
    <property type="entry name" value="HYDRANTOINASE/DIHYDROPYRIMIDINASE FAMILY MEMBER"/>
    <property type="match status" value="1"/>
</dbReference>
<dbReference type="Proteomes" id="UP001174208">
    <property type="component" value="Unassembled WGS sequence"/>
</dbReference>
<dbReference type="SUPFAM" id="SSF51556">
    <property type="entry name" value="Metallo-dependent hydrolases"/>
    <property type="match status" value="1"/>
</dbReference>
<name>A0ABT8KDF6_9MICO</name>
<protein>
    <submittedName>
        <fullName evidence="2">Amidohydrolase family protein</fullName>
    </submittedName>
</protein>
<proteinExistence type="predicted"/>
<dbReference type="InterPro" id="IPR011059">
    <property type="entry name" value="Metal-dep_hydrolase_composite"/>
</dbReference>
<dbReference type="SUPFAM" id="SSF51338">
    <property type="entry name" value="Composite domain of metallo-dependent hydrolases"/>
    <property type="match status" value="1"/>
</dbReference>
<dbReference type="PANTHER" id="PTHR11647:SF1">
    <property type="entry name" value="COLLAPSIN RESPONSE MEDIATOR PROTEIN"/>
    <property type="match status" value="1"/>
</dbReference>
<dbReference type="RefSeq" id="WP_301209012.1">
    <property type="nucleotide sequence ID" value="NZ_JAROCF010000001.1"/>
</dbReference>
<dbReference type="InterPro" id="IPR050378">
    <property type="entry name" value="Metallo-dep_Hydrolases_sf"/>
</dbReference>
<reference evidence="2" key="1">
    <citation type="submission" date="2023-06" db="EMBL/GenBank/DDBJ databases">
        <title>MT1 and MT2 Draft Genomes of Novel Species.</title>
        <authorList>
            <person name="Venkateswaran K."/>
        </authorList>
    </citation>
    <scope>NUCLEOTIDE SEQUENCE</scope>
    <source>
        <strain evidence="2">F6_8S_P_1B</strain>
    </source>
</reference>
<dbReference type="InterPro" id="IPR032466">
    <property type="entry name" value="Metal_Hydrolase"/>
</dbReference>
<organism evidence="2 3">
    <name type="scientific">Leifsonia williamsii</name>
    <dbReference type="NCBI Taxonomy" id="3035919"/>
    <lineage>
        <taxon>Bacteria</taxon>
        <taxon>Bacillati</taxon>
        <taxon>Actinomycetota</taxon>
        <taxon>Actinomycetes</taxon>
        <taxon>Micrococcales</taxon>
        <taxon>Microbacteriaceae</taxon>
        <taxon>Leifsonia</taxon>
    </lineage>
</organism>
<evidence type="ECO:0000313" key="3">
    <source>
        <dbReference type="Proteomes" id="UP001174208"/>
    </source>
</evidence>
<dbReference type="EMBL" id="JAROCF010000001">
    <property type="protein sequence ID" value="MDN4614998.1"/>
    <property type="molecule type" value="Genomic_DNA"/>
</dbReference>
<comment type="caution">
    <text evidence="2">The sequence shown here is derived from an EMBL/GenBank/DDBJ whole genome shotgun (WGS) entry which is preliminary data.</text>
</comment>
<dbReference type="Pfam" id="PF07969">
    <property type="entry name" value="Amidohydro_3"/>
    <property type="match status" value="1"/>
</dbReference>
<dbReference type="InterPro" id="IPR013108">
    <property type="entry name" value="Amidohydro_3"/>
</dbReference>
<dbReference type="Gene3D" id="3.20.20.140">
    <property type="entry name" value="Metal-dependent hydrolases"/>
    <property type="match status" value="2"/>
</dbReference>
<feature type="domain" description="Amidohydrolase 3" evidence="1">
    <location>
        <begin position="44"/>
        <end position="508"/>
    </location>
</feature>